<feature type="compositionally biased region" description="Low complexity" evidence="1">
    <location>
        <begin position="38"/>
        <end position="55"/>
    </location>
</feature>
<reference evidence="2" key="8">
    <citation type="journal article" date="2005" name="Science">
        <title>Antisense Transcription in the Mammalian Transcriptome.</title>
        <authorList>
            <consortium name="RIKEN Genome Exploration Research Group and Genome Science Group (Genome Network Project Core Group) and the FANTOM Consortium"/>
        </authorList>
    </citation>
    <scope>NUCLEOTIDE SEQUENCE</scope>
    <source>
        <strain evidence="2">C57BL/6J</strain>
        <tissue evidence="2">Thymus</tissue>
    </source>
</reference>
<reference evidence="2" key="7">
    <citation type="journal article" date="2005" name="Science">
        <title>The Transcriptional Landscape of the Mammalian Genome.</title>
        <authorList>
            <consortium name="The FANTOM Consortium"/>
            <consortium name="Riken Genome Exploration Research Group and Genome Science Group (Genome Network Project Core Group)"/>
        </authorList>
    </citation>
    <scope>NUCLEOTIDE SEQUENCE</scope>
    <source>
        <strain evidence="2">C57BL/6J</strain>
        <tissue evidence="2">Thymus</tissue>
    </source>
</reference>
<evidence type="ECO:0000313" key="2">
    <source>
        <dbReference type="EMBL" id="BAC37769.1"/>
    </source>
</evidence>
<organism evidence="2">
    <name type="scientific">Mus musculus</name>
    <name type="common">Mouse</name>
    <dbReference type="NCBI Taxonomy" id="10090"/>
    <lineage>
        <taxon>Eukaryota</taxon>
        <taxon>Metazoa</taxon>
        <taxon>Chordata</taxon>
        <taxon>Craniata</taxon>
        <taxon>Vertebrata</taxon>
        <taxon>Euteleostomi</taxon>
        <taxon>Mammalia</taxon>
        <taxon>Eutheria</taxon>
        <taxon>Euarchontoglires</taxon>
        <taxon>Glires</taxon>
        <taxon>Rodentia</taxon>
        <taxon>Myomorpha</taxon>
        <taxon>Muroidea</taxon>
        <taxon>Muridae</taxon>
        <taxon>Murinae</taxon>
        <taxon>Mus</taxon>
        <taxon>Mus</taxon>
    </lineage>
</organism>
<name>Q8C504_MOUSE</name>
<reference evidence="2" key="5">
    <citation type="journal article" date="2002" name="Nature">
        <title>Analysis of the mouse transcriptome based on functional annotation of 60,770 full-length cDNAs.</title>
        <authorList>
            <consortium name="The FANTOM Consortium and the RIKEN Genome Exploration Research Group Phase I and II Team"/>
        </authorList>
    </citation>
    <scope>NUCLEOTIDE SEQUENCE</scope>
    <source>
        <strain evidence="2">C57BL/6J</strain>
        <tissue evidence="2">Thymus</tissue>
    </source>
</reference>
<evidence type="ECO:0000256" key="1">
    <source>
        <dbReference type="SAM" id="MobiDB-lite"/>
    </source>
</evidence>
<sequence length="134" mass="13945">GCGFRGRGGGRSGLPTWLCYRRGGSAFPQVGGGGAGSGEAAARRAVPSAVPAGRRPQTDAAAREQPPSRSPQAALRRPASRSDAGHTRRLRSSSAVRRGFRSSAVAATFKDWRWPSQLVSADVEVAVSSFPNNA</sequence>
<reference evidence="2" key="2">
    <citation type="journal article" date="2000" name="Genome Res.">
        <title>Normalization and subtraction of cap-trapper-selected cDNAs to prepare full-length cDNA libraries for rapid discovery of new genes.</title>
        <authorList>
            <person name="Carninci P."/>
            <person name="Shibata Y."/>
            <person name="Hayatsu N."/>
            <person name="Sugahara Y."/>
            <person name="Shibata K."/>
            <person name="Itoh M."/>
            <person name="Konno H."/>
            <person name="Okazaki Y."/>
            <person name="Muramatsu M."/>
            <person name="Hayashizaki Y."/>
        </authorList>
    </citation>
    <scope>NUCLEOTIDE SEQUENCE</scope>
    <source>
        <strain evidence="2">C57BL/6J</strain>
        <tissue evidence="2">Thymus</tissue>
    </source>
</reference>
<reference evidence="2" key="6">
    <citation type="submission" date="2002-04" db="EMBL/GenBank/DDBJ databases">
        <authorList>
            <person name="Adachi J."/>
            <person name="Aizawa K."/>
            <person name="Akimura T."/>
            <person name="Arakawa T."/>
            <person name="Bono H."/>
            <person name="Carninci P."/>
            <person name="Fukuda S."/>
            <person name="Furuno M."/>
            <person name="Hanagaki T."/>
            <person name="Hara A."/>
            <person name="Hashizume W."/>
            <person name="Hayashida K."/>
            <person name="Hayatsu N."/>
            <person name="Hiramoto K."/>
            <person name="Hiraoka T."/>
            <person name="Hirozane T."/>
            <person name="Hori F."/>
            <person name="Imotani K."/>
            <person name="Ishii Y."/>
            <person name="Itoh M."/>
            <person name="Kagawa I."/>
            <person name="Kasukawa T."/>
            <person name="Katoh H."/>
            <person name="Kawai J."/>
            <person name="Kojima Y."/>
            <person name="Kondo S."/>
            <person name="Konno H."/>
            <person name="Kouda M."/>
            <person name="Koya S."/>
            <person name="Kurihara C."/>
            <person name="Matsuyama T."/>
            <person name="Miyazaki A."/>
            <person name="Murata M."/>
            <person name="Nakamura M."/>
            <person name="Nishi K."/>
            <person name="Nomura K."/>
            <person name="Numazaki R."/>
            <person name="Ohno M."/>
            <person name="Ohsato N."/>
            <person name="Okazaki Y."/>
            <person name="Saito R."/>
            <person name="Saitoh H."/>
            <person name="Sakai C."/>
            <person name="Sakai K."/>
            <person name="Sakazume N."/>
            <person name="Sano H."/>
            <person name="Sasaki D."/>
            <person name="Shibata K."/>
            <person name="Shinagawa A."/>
            <person name="Shiraki T."/>
            <person name="Sogabe Y."/>
            <person name="Tagami M."/>
            <person name="Tagawa A."/>
            <person name="Takahashi F."/>
            <person name="Takaku-Akahira S."/>
            <person name="Takeda Y."/>
            <person name="Tanaka T."/>
            <person name="Tomaru A."/>
            <person name="Toya T."/>
            <person name="Yasunishi A."/>
            <person name="Muramatsu M."/>
            <person name="Hayashizaki Y."/>
        </authorList>
    </citation>
    <scope>NUCLEOTIDE SEQUENCE</scope>
    <source>
        <strain evidence="2">C57BL/6J</strain>
        <tissue evidence="2">Thymus</tissue>
    </source>
</reference>
<proteinExistence type="evidence at transcript level"/>
<feature type="non-terminal residue" evidence="2">
    <location>
        <position position="1"/>
    </location>
</feature>
<reference evidence="2" key="1">
    <citation type="journal article" date="1999" name="Methods Enzymol.">
        <title>High-efficiency full-length cDNA cloning.</title>
        <authorList>
            <person name="Carninci P."/>
            <person name="Hayashizaki Y."/>
        </authorList>
    </citation>
    <scope>NUCLEOTIDE SEQUENCE</scope>
    <source>
        <strain evidence="2">C57BL/6J</strain>
        <tissue evidence="2">Thymus</tissue>
    </source>
</reference>
<accession>Q8C504</accession>
<protein>
    <submittedName>
        <fullName evidence="2">Uncharacterized protein</fullName>
    </submittedName>
</protein>
<reference evidence="2" key="4">
    <citation type="journal article" date="2001" name="Nature">
        <title>Functional annotation of a full-length mouse cDNA collection.</title>
        <authorList>
            <consortium name="The RIKEN Genome Exploration Research Group Phase II Team and the FANTOM Consortium"/>
        </authorList>
    </citation>
    <scope>NUCLEOTIDE SEQUENCE</scope>
    <source>
        <strain evidence="2">C57BL/6J</strain>
        <tissue evidence="2">Thymus</tissue>
    </source>
</reference>
<reference evidence="2" key="3">
    <citation type="journal article" date="2000" name="Genome Res.">
        <title>RIKEN integrated sequence analysis (RISA) system--384-format sequencing pipeline with 384 multicapillary sequencer.</title>
        <authorList>
            <person name="Shibata K."/>
            <person name="Itoh M."/>
            <person name="Aizawa K."/>
            <person name="Nagaoka S."/>
            <person name="Sasaki N."/>
            <person name="Carninci P."/>
            <person name="Konno H."/>
            <person name="Akiyama J."/>
            <person name="Nishi K."/>
            <person name="Kitsunai T."/>
            <person name="Tashiro H."/>
            <person name="Itoh M."/>
            <person name="Sumi N."/>
            <person name="Ishii Y."/>
            <person name="Nakamura S."/>
            <person name="Hazama M."/>
            <person name="Nishine T."/>
            <person name="Harada A."/>
            <person name="Yamamoto R."/>
            <person name="Matsumoto H."/>
            <person name="Sakaguchi S."/>
            <person name="Ikegami T."/>
            <person name="Kashiwagi K."/>
            <person name="Fujiwake S."/>
            <person name="Inoue K."/>
            <person name="Togawa Y."/>
            <person name="Izawa M."/>
            <person name="Ohara E."/>
            <person name="Watahiki M."/>
            <person name="Yoneda Y."/>
            <person name="Ishikawa T."/>
            <person name="Ozawa K."/>
            <person name="Tanaka T."/>
            <person name="Matsuura S."/>
            <person name="Kawai J."/>
            <person name="Okazaki Y."/>
            <person name="Muramatsu M."/>
            <person name="Inoue Y."/>
            <person name="Kira A."/>
            <person name="Hayashizaki Y."/>
        </authorList>
    </citation>
    <scope>NUCLEOTIDE SEQUENCE</scope>
    <source>
        <strain evidence="2">C57BL/6J</strain>
        <tissue evidence="2">Thymus</tissue>
    </source>
</reference>
<feature type="region of interest" description="Disordered" evidence="1">
    <location>
        <begin position="28"/>
        <end position="100"/>
    </location>
</feature>
<dbReference type="EMBL" id="AK079858">
    <property type="protein sequence ID" value="BAC37769.1"/>
    <property type="molecule type" value="mRNA"/>
</dbReference>
<dbReference type="AlphaFoldDB" id="Q8C504"/>